<name>A0A424YB97_9FIRM</name>
<dbReference type="EMBL" id="QZAA01000242">
    <property type="protein sequence ID" value="RQD73681.1"/>
    <property type="molecule type" value="Genomic_DNA"/>
</dbReference>
<sequence>MTKRDVIKDNYIYSLKKGTIKIKQKSKIRAISKRPKVKICLRKKINRSKLADQIIDEHDVAFSELSKK</sequence>
<protein>
    <submittedName>
        <fullName evidence="1">Uncharacterized protein</fullName>
    </submittedName>
</protein>
<comment type="caution">
    <text evidence="1">The sequence shown here is derived from an EMBL/GenBank/DDBJ whole genome shotgun (WGS) entry which is preliminary data.</text>
</comment>
<gene>
    <name evidence="1" type="ORF">D5R97_09025</name>
</gene>
<reference evidence="1 2" key="1">
    <citation type="submission" date="2018-08" db="EMBL/GenBank/DDBJ databases">
        <title>The metabolism and importance of syntrophic acetate oxidation coupled to methane or sulfide production in haloalkaline environments.</title>
        <authorList>
            <person name="Timmers P.H.A."/>
            <person name="Vavourakis C.D."/>
            <person name="Sorokin D.Y."/>
            <person name="Sinninghe Damste J.S."/>
            <person name="Muyzer G."/>
            <person name="Stams A.J.M."/>
            <person name="Plugge C.M."/>
        </authorList>
    </citation>
    <scope>NUCLEOTIDE SEQUENCE [LARGE SCALE GENOMIC DNA]</scope>
    <source>
        <strain evidence="1">MSAO_Bac1</strain>
    </source>
</reference>
<dbReference type="Proteomes" id="UP000285138">
    <property type="component" value="Unassembled WGS sequence"/>
</dbReference>
<evidence type="ECO:0000313" key="2">
    <source>
        <dbReference type="Proteomes" id="UP000285138"/>
    </source>
</evidence>
<evidence type="ECO:0000313" key="1">
    <source>
        <dbReference type="EMBL" id="RQD73681.1"/>
    </source>
</evidence>
<proteinExistence type="predicted"/>
<accession>A0A424YB97</accession>
<dbReference type="AlphaFoldDB" id="A0A424YB97"/>
<organism evidence="1 2">
    <name type="scientific">Candidatus Syntrophonatronum acetioxidans</name>
    <dbReference type="NCBI Taxonomy" id="1795816"/>
    <lineage>
        <taxon>Bacteria</taxon>
        <taxon>Bacillati</taxon>
        <taxon>Bacillota</taxon>
        <taxon>Clostridia</taxon>
        <taxon>Eubacteriales</taxon>
        <taxon>Syntrophomonadaceae</taxon>
        <taxon>Candidatus Syntrophonatronum</taxon>
    </lineage>
</organism>